<evidence type="ECO:0000313" key="2">
    <source>
        <dbReference type="Proteomes" id="UP000269198"/>
    </source>
</evidence>
<accession>A0A3N0DY71</accession>
<dbReference type="Proteomes" id="UP000269198">
    <property type="component" value="Unassembled WGS sequence"/>
</dbReference>
<dbReference type="AlphaFoldDB" id="A0A3N0DY71"/>
<proteinExistence type="predicted"/>
<gene>
    <name evidence="1" type="ORF">EFW17_23030</name>
</gene>
<reference evidence="1 2" key="1">
    <citation type="submission" date="2018-11" db="EMBL/GenBank/DDBJ databases">
        <title>The genome draft of YIM 96095.</title>
        <authorList>
            <person name="Tang S.-K."/>
            <person name="Chunyu W.-X."/>
            <person name="Feng Y.-Z."/>
        </authorList>
    </citation>
    <scope>NUCLEOTIDE SEQUENCE [LARGE SCALE GENOMIC DNA]</scope>
    <source>
        <strain evidence="1 2">YIM 96095</strain>
    </source>
</reference>
<name>A0A3N0DY71_9ACTN</name>
<comment type="caution">
    <text evidence="1">The sequence shown here is derived from an EMBL/GenBank/DDBJ whole genome shotgun (WGS) entry which is preliminary data.</text>
</comment>
<organism evidence="1 2">
    <name type="scientific">Halostreptopolyspora alba</name>
    <dbReference type="NCBI Taxonomy" id="2487137"/>
    <lineage>
        <taxon>Bacteria</taxon>
        <taxon>Bacillati</taxon>
        <taxon>Actinomycetota</taxon>
        <taxon>Actinomycetes</taxon>
        <taxon>Streptosporangiales</taxon>
        <taxon>Nocardiopsidaceae</taxon>
        <taxon>Halostreptopolyspora</taxon>
    </lineage>
</organism>
<evidence type="ECO:0000313" key="1">
    <source>
        <dbReference type="EMBL" id="RNL80558.1"/>
    </source>
</evidence>
<sequence>MGLLLMLLALIAAVTLLGAGVYVLDLLQRGGGPPRVTGPVYRVPPPESGETQVGGYSLLAGDAEPLEIPEATVTRVRQLLAEDRDSDAVWLVRAHTGVDTHEAGRIVHWIRTQS</sequence>
<dbReference type="EMBL" id="RJMB01000038">
    <property type="protein sequence ID" value="RNL80558.1"/>
    <property type="molecule type" value="Genomic_DNA"/>
</dbReference>
<dbReference type="OrthoDB" id="9992356at2"/>
<keyword evidence="2" id="KW-1185">Reference proteome</keyword>
<protein>
    <submittedName>
        <fullName evidence="1">Uncharacterized protein</fullName>
    </submittedName>
</protein>